<name>A0A2P7RLC1_9HYPH</name>
<keyword evidence="8 10" id="KW-0648">Protein biosynthesis</keyword>
<evidence type="ECO:0000256" key="5">
    <source>
        <dbReference type="ARBA" id="ARBA00022741"/>
    </source>
</evidence>
<dbReference type="EC" id="6.1.1.16" evidence="10"/>
<dbReference type="Proteomes" id="UP000241229">
    <property type="component" value="Unassembled WGS sequence"/>
</dbReference>
<dbReference type="EMBL" id="PXYK01000045">
    <property type="protein sequence ID" value="PSJ51012.1"/>
    <property type="molecule type" value="Genomic_DNA"/>
</dbReference>
<keyword evidence="5 10" id="KW-0547">Nucleotide-binding</keyword>
<dbReference type="AlphaFoldDB" id="A0A2P7RLC1"/>
<dbReference type="GO" id="GO:0004817">
    <property type="term" value="F:cysteine-tRNA ligase activity"/>
    <property type="evidence" value="ECO:0007669"/>
    <property type="project" value="UniProtKB-UniRule"/>
</dbReference>
<feature type="domain" description="tRNA synthetases class I catalytic" evidence="11">
    <location>
        <begin position="20"/>
        <end position="346"/>
    </location>
</feature>
<dbReference type="SUPFAM" id="SSF52374">
    <property type="entry name" value="Nucleotidylyl transferase"/>
    <property type="match status" value="1"/>
</dbReference>
<evidence type="ECO:0000313" key="12">
    <source>
        <dbReference type="EMBL" id="PSJ51012.1"/>
    </source>
</evidence>
<dbReference type="HAMAP" id="MF_00041">
    <property type="entry name" value="Cys_tRNA_synth"/>
    <property type="match status" value="1"/>
</dbReference>
<dbReference type="InterPro" id="IPR024909">
    <property type="entry name" value="Cys-tRNA/MSH_ligase"/>
</dbReference>
<dbReference type="InterPro" id="IPR014729">
    <property type="entry name" value="Rossmann-like_a/b/a_fold"/>
</dbReference>
<dbReference type="NCBIfam" id="TIGR00435">
    <property type="entry name" value="cysS"/>
    <property type="match status" value="1"/>
</dbReference>
<evidence type="ECO:0000256" key="7">
    <source>
        <dbReference type="ARBA" id="ARBA00022840"/>
    </source>
</evidence>
<evidence type="ECO:0000256" key="9">
    <source>
        <dbReference type="ARBA" id="ARBA00023146"/>
    </source>
</evidence>
<dbReference type="InterPro" id="IPR015803">
    <property type="entry name" value="Cys-tRNA-ligase"/>
</dbReference>
<accession>A0A2P7RLC1</accession>
<dbReference type="Gene3D" id="1.20.120.1910">
    <property type="entry name" value="Cysteine-tRNA ligase, C-terminal anti-codon recognition domain"/>
    <property type="match status" value="1"/>
</dbReference>
<protein>
    <recommendedName>
        <fullName evidence="10">Cysteine--tRNA ligase</fullName>
        <ecNumber evidence="10">6.1.1.16</ecNumber>
    </recommendedName>
    <alternativeName>
        <fullName evidence="10">Cysteinyl-tRNA synthetase</fullName>
        <shortName evidence="10">CysRS</shortName>
    </alternativeName>
</protein>
<comment type="similarity">
    <text evidence="1 10">Belongs to the class-I aminoacyl-tRNA synthetase family.</text>
</comment>
<dbReference type="SUPFAM" id="SSF47323">
    <property type="entry name" value="Anticodon-binding domain of a subclass of class I aminoacyl-tRNA synthetases"/>
    <property type="match status" value="1"/>
</dbReference>
<evidence type="ECO:0000256" key="8">
    <source>
        <dbReference type="ARBA" id="ARBA00022917"/>
    </source>
</evidence>
<dbReference type="InterPro" id="IPR009080">
    <property type="entry name" value="tRNAsynth_Ia_anticodon-bd"/>
</dbReference>
<organism evidence="12 13">
    <name type="scientific">Kumtagia ephedrae</name>
    <dbReference type="NCBI Taxonomy" id="2116701"/>
    <lineage>
        <taxon>Bacteria</taxon>
        <taxon>Pseudomonadati</taxon>
        <taxon>Pseudomonadota</taxon>
        <taxon>Alphaproteobacteria</taxon>
        <taxon>Hyphomicrobiales</taxon>
        <taxon>Phyllobacteriaceae</taxon>
        <taxon>Kumtagia</taxon>
    </lineage>
</organism>
<feature type="short sequence motif" description="'HIGH' region" evidence="10">
    <location>
        <begin position="35"/>
        <end position="45"/>
    </location>
</feature>
<evidence type="ECO:0000313" key="13">
    <source>
        <dbReference type="Proteomes" id="UP000241229"/>
    </source>
</evidence>
<comment type="catalytic activity">
    <reaction evidence="10">
        <text>tRNA(Cys) + L-cysteine + ATP = L-cysteinyl-tRNA(Cys) + AMP + diphosphate</text>
        <dbReference type="Rhea" id="RHEA:17773"/>
        <dbReference type="Rhea" id="RHEA-COMP:9661"/>
        <dbReference type="Rhea" id="RHEA-COMP:9679"/>
        <dbReference type="ChEBI" id="CHEBI:30616"/>
        <dbReference type="ChEBI" id="CHEBI:33019"/>
        <dbReference type="ChEBI" id="CHEBI:35235"/>
        <dbReference type="ChEBI" id="CHEBI:78442"/>
        <dbReference type="ChEBI" id="CHEBI:78517"/>
        <dbReference type="ChEBI" id="CHEBI:456215"/>
        <dbReference type="EC" id="6.1.1.16"/>
    </reaction>
</comment>
<dbReference type="GO" id="GO:0005829">
    <property type="term" value="C:cytosol"/>
    <property type="evidence" value="ECO:0007669"/>
    <property type="project" value="TreeGrafter"/>
</dbReference>
<comment type="subunit">
    <text evidence="2 10">Monomer.</text>
</comment>
<dbReference type="GO" id="GO:0008270">
    <property type="term" value="F:zinc ion binding"/>
    <property type="evidence" value="ECO:0007669"/>
    <property type="project" value="UniProtKB-UniRule"/>
</dbReference>
<reference evidence="12 13" key="1">
    <citation type="submission" date="2018-03" db="EMBL/GenBank/DDBJ databases">
        <title>The draft genome of Mesorhizobium sp. 6GN-30.</title>
        <authorList>
            <person name="Liu L."/>
            <person name="Li L."/>
            <person name="Wang T."/>
            <person name="Zhang X."/>
            <person name="Liang L."/>
        </authorList>
    </citation>
    <scope>NUCLEOTIDE SEQUENCE [LARGE SCALE GENOMIC DNA]</scope>
    <source>
        <strain evidence="12 13">6GN30</strain>
    </source>
</reference>
<dbReference type="GO" id="GO:0006423">
    <property type="term" value="P:cysteinyl-tRNA aminoacylation"/>
    <property type="evidence" value="ECO:0007669"/>
    <property type="project" value="UniProtKB-UniRule"/>
</dbReference>
<dbReference type="Gene3D" id="3.40.50.620">
    <property type="entry name" value="HUPs"/>
    <property type="match status" value="1"/>
</dbReference>
<feature type="binding site" evidence="10">
    <location>
        <position position="295"/>
    </location>
    <ligand>
        <name>ATP</name>
        <dbReference type="ChEBI" id="CHEBI:30616"/>
    </ligand>
</feature>
<dbReference type="GO" id="GO:0005524">
    <property type="term" value="F:ATP binding"/>
    <property type="evidence" value="ECO:0007669"/>
    <property type="project" value="UniProtKB-UniRule"/>
</dbReference>
<dbReference type="OrthoDB" id="9815130at2"/>
<dbReference type="InterPro" id="IPR032678">
    <property type="entry name" value="tRNA-synt_1_cat_dom"/>
</dbReference>
<keyword evidence="9 10" id="KW-0030">Aminoacyl-tRNA synthetase</keyword>
<evidence type="ECO:0000256" key="2">
    <source>
        <dbReference type="ARBA" id="ARBA00011245"/>
    </source>
</evidence>
<dbReference type="RefSeq" id="WP_106775463.1">
    <property type="nucleotide sequence ID" value="NZ_PXYK01000045.1"/>
</dbReference>
<evidence type="ECO:0000256" key="4">
    <source>
        <dbReference type="ARBA" id="ARBA00022723"/>
    </source>
</evidence>
<feature type="short sequence motif" description="'KMSKS' region" evidence="10">
    <location>
        <begin position="292"/>
        <end position="296"/>
    </location>
</feature>
<evidence type="ECO:0000256" key="6">
    <source>
        <dbReference type="ARBA" id="ARBA00022833"/>
    </source>
</evidence>
<keyword evidence="3 10" id="KW-0436">Ligase</keyword>
<dbReference type="Pfam" id="PF01406">
    <property type="entry name" value="tRNA-synt_1e"/>
    <property type="match status" value="1"/>
</dbReference>
<dbReference type="CDD" id="cd00672">
    <property type="entry name" value="CysRS_core"/>
    <property type="match status" value="1"/>
</dbReference>
<dbReference type="PANTHER" id="PTHR10890">
    <property type="entry name" value="CYSTEINYL-TRNA SYNTHETASE"/>
    <property type="match status" value="1"/>
</dbReference>
<feature type="binding site" evidence="10">
    <location>
        <position position="259"/>
    </location>
    <ligand>
        <name>Zn(2+)</name>
        <dbReference type="ChEBI" id="CHEBI:29105"/>
    </ligand>
</feature>
<feature type="binding site" evidence="10">
    <location>
        <position position="234"/>
    </location>
    <ligand>
        <name>Zn(2+)</name>
        <dbReference type="ChEBI" id="CHEBI:29105"/>
    </ligand>
</feature>
<keyword evidence="10" id="KW-0963">Cytoplasm</keyword>
<comment type="subcellular location">
    <subcellularLocation>
        <location evidence="10">Cytoplasm</location>
    </subcellularLocation>
</comment>
<comment type="cofactor">
    <cofactor evidence="10">
        <name>Zn(2+)</name>
        <dbReference type="ChEBI" id="CHEBI:29105"/>
    </cofactor>
    <text evidence="10">Binds 1 zinc ion per subunit.</text>
</comment>
<gene>
    <name evidence="10" type="primary">cysS</name>
    <name evidence="12" type="ORF">C7I84_27795</name>
</gene>
<keyword evidence="4 10" id="KW-0479">Metal-binding</keyword>
<evidence type="ECO:0000256" key="3">
    <source>
        <dbReference type="ARBA" id="ARBA00022598"/>
    </source>
</evidence>
<keyword evidence="13" id="KW-1185">Reference proteome</keyword>
<keyword evidence="7 10" id="KW-0067">ATP-binding</keyword>
<evidence type="ECO:0000259" key="11">
    <source>
        <dbReference type="Pfam" id="PF01406"/>
    </source>
</evidence>
<dbReference type="PANTHER" id="PTHR10890:SF3">
    <property type="entry name" value="CYSTEINE--TRNA LIGASE, CYTOPLASMIC"/>
    <property type="match status" value="1"/>
</dbReference>
<comment type="caution">
    <text evidence="12">The sequence shown here is derived from an EMBL/GenBank/DDBJ whole genome shotgun (WGS) entry which is preliminary data.</text>
</comment>
<proteinExistence type="inferred from homology"/>
<dbReference type="PRINTS" id="PR00983">
    <property type="entry name" value="TRNASYNTHCYS"/>
</dbReference>
<sequence>MTDGKGLRLTNTLTRAKEDFVPIDPKNVRMYVCGPTVYDFAHIGNARPVIVFDVLFRMLRHLYGENHVTYVRNITDVDDKINDRALRDFGGEIAAGRLSLNEAIRRVTEKTATQFHEDVRALGCLAPTHEPRATEFVEPRADGRADMISLIQRLIERGHAYEAKGEVLFDTGSMPDYGQLSKRPLDEQQAGARVAVDAHKKNPGDFVLWKLSSPEEPGWNSPWGRGRPGWHIECSAMSAAYLGEVFDIHGGGLDLIFPHHENEIAQSRCAHDTDVMANYWLHNGFLQVEGRKMSKSEGNFVTIFELLHTEKFGGRKWPGEVLRLAMLMTHYREPIDFSVRRLEEAEKLWRSFAGIAREYVSQPEIDPEFVGFLRDDLNIPSAIGRLHELRAAATDDVHSGRRLLGSLRLLGLFTQSFSLKFQLYTPAPISTLSVDELLDSNSSLAGDIELELIAGNLQRRGDEALSLVQGLRSFAKGTTLLDYRNLKERGYDFSTLNKMRNSRLAFIRDKNWEEADRIRDELLVEGIQLKDGKDPNTGERVTTWEVRR</sequence>
<feature type="binding site" evidence="10">
    <location>
        <position position="33"/>
    </location>
    <ligand>
        <name>Zn(2+)</name>
        <dbReference type="ChEBI" id="CHEBI:29105"/>
    </ligand>
</feature>
<evidence type="ECO:0000256" key="1">
    <source>
        <dbReference type="ARBA" id="ARBA00005594"/>
    </source>
</evidence>
<feature type="binding site" evidence="10">
    <location>
        <position position="263"/>
    </location>
    <ligand>
        <name>Zn(2+)</name>
        <dbReference type="ChEBI" id="CHEBI:29105"/>
    </ligand>
</feature>
<evidence type="ECO:0000256" key="10">
    <source>
        <dbReference type="HAMAP-Rule" id="MF_00041"/>
    </source>
</evidence>
<keyword evidence="6 10" id="KW-0862">Zinc</keyword>